<evidence type="ECO:0000259" key="1">
    <source>
        <dbReference type="Pfam" id="PF01909"/>
    </source>
</evidence>
<dbReference type="SUPFAM" id="SSF81301">
    <property type="entry name" value="Nucleotidyltransferase"/>
    <property type="match status" value="1"/>
</dbReference>
<name>A0A7V5XHX1_9BACT</name>
<dbReference type="PANTHER" id="PTHR37030:SF1">
    <property type="entry name" value="NUCLEOTIDYLTRANSFERASE"/>
    <property type="match status" value="1"/>
</dbReference>
<dbReference type="CDD" id="cd05403">
    <property type="entry name" value="NT_KNTase_like"/>
    <property type="match status" value="1"/>
</dbReference>
<feature type="domain" description="Polymerase nucleotidyl transferase" evidence="1">
    <location>
        <begin position="27"/>
        <end position="105"/>
    </location>
</feature>
<dbReference type="InterPro" id="IPR043519">
    <property type="entry name" value="NT_sf"/>
</dbReference>
<dbReference type="Gene3D" id="3.30.460.10">
    <property type="entry name" value="Beta Polymerase, domain 2"/>
    <property type="match status" value="1"/>
</dbReference>
<comment type="caution">
    <text evidence="2">The sequence shown here is derived from an EMBL/GenBank/DDBJ whole genome shotgun (WGS) entry which is preliminary data.</text>
</comment>
<dbReference type="AlphaFoldDB" id="A0A7V5XHX1"/>
<evidence type="ECO:0000313" key="2">
    <source>
        <dbReference type="EMBL" id="HHQ16745.1"/>
    </source>
</evidence>
<dbReference type="InterPro" id="IPR002934">
    <property type="entry name" value="Polymerase_NTP_transf_dom"/>
</dbReference>
<reference evidence="2" key="1">
    <citation type="journal article" date="2020" name="mSystems">
        <title>Genome- and Community-Level Interaction Insights into Carbon Utilization and Element Cycling Functions of Hydrothermarchaeota in Hydrothermal Sediment.</title>
        <authorList>
            <person name="Zhou Z."/>
            <person name="Liu Y."/>
            <person name="Xu W."/>
            <person name="Pan J."/>
            <person name="Luo Z.H."/>
            <person name="Li M."/>
        </authorList>
    </citation>
    <scope>NUCLEOTIDE SEQUENCE [LARGE SCALE GENOMIC DNA]</scope>
    <source>
        <strain evidence="2">SpSt-106</strain>
    </source>
</reference>
<dbReference type="Pfam" id="PF01909">
    <property type="entry name" value="NTP_transf_2"/>
    <property type="match status" value="1"/>
</dbReference>
<keyword evidence="2" id="KW-0808">Transferase</keyword>
<accession>A0A7V5XHX1</accession>
<gene>
    <name evidence="2" type="ORF">ENM15_08050</name>
</gene>
<dbReference type="GO" id="GO:0016779">
    <property type="term" value="F:nucleotidyltransferase activity"/>
    <property type="evidence" value="ECO:0007669"/>
    <property type="project" value="InterPro"/>
</dbReference>
<sequence>MKKLILIYKKFWEEKKEYFENYLEWGKKIKEIACELLGEDVRVIIFGSIVKGEWTPVSDIDVLILSDRFSKSWEENRWIRTEIKKRIGPISPFQIHLATPEEFKTWWGNFIKADYLEI</sequence>
<organism evidence="2">
    <name type="scientific">Thermodesulfobacterium geofontis</name>
    <dbReference type="NCBI Taxonomy" id="1295609"/>
    <lineage>
        <taxon>Bacteria</taxon>
        <taxon>Pseudomonadati</taxon>
        <taxon>Thermodesulfobacteriota</taxon>
        <taxon>Thermodesulfobacteria</taxon>
        <taxon>Thermodesulfobacteriales</taxon>
        <taxon>Thermodesulfobacteriaceae</taxon>
        <taxon>Thermodesulfobacterium</taxon>
    </lineage>
</organism>
<dbReference type="EMBL" id="DRWR01000130">
    <property type="protein sequence ID" value="HHQ16745.1"/>
    <property type="molecule type" value="Genomic_DNA"/>
</dbReference>
<protein>
    <submittedName>
        <fullName evidence="2">Nucleotidyltransferase domain-containing protein</fullName>
    </submittedName>
</protein>
<proteinExistence type="predicted"/>
<dbReference type="PANTHER" id="PTHR37030">
    <property type="entry name" value="NUCLEOTIDYLTRANSFERASE"/>
    <property type="match status" value="1"/>
</dbReference>